<keyword evidence="4" id="KW-1185">Reference proteome</keyword>
<accession>A0A5A7PC27</accession>
<feature type="compositionally biased region" description="Basic and acidic residues" evidence="2">
    <location>
        <begin position="14"/>
        <end position="24"/>
    </location>
</feature>
<reference evidence="4" key="1">
    <citation type="journal article" date="2019" name="Curr. Biol.">
        <title>Genome Sequence of Striga asiatica Provides Insight into the Evolution of Plant Parasitism.</title>
        <authorList>
            <person name="Yoshida S."/>
            <person name="Kim S."/>
            <person name="Wafula E.K."/>
            <person name="Tanskanen J."/>
            <person name="Kim Y.M."/>
            <person name="Honaas L."/>
            <person name="Yang Z."/>
            <person name="Spallek T."/>
            <person name="Conn C.E."/>
            <person name="Ichihashi Y."/>
            <person name="Cheong K."/>
            <person name="Cui S."/>
            <person name="Der J.P."/>
            <person name="Gundlach H."/>
            <person name="Jiao Y."/>
            <person name="Hori C."/>
            <person name="Ishida J.K."/>
            <person name="Kasahara H."/>
            <person name="Kiba T."/>
            <person name="Kim M.S."/>
            <person name="Koo N."/>
            <person name="Laohavisit A."/>
            <person name="Lee Y.H."/>
            <person name="Lumba S."/>
            <person name="McCourt P."/>
            <person name="Mortimer J.C."/>
            <person name="Mutuku J.M."/>
            <person name="Nomura T."/>
            <person name="Sasaki-Sekimoto Y."/>
            <person name="Seto Y."/>
            <person name="Wang Y."/>
            <person name="Wakatake T."/>
            <person name="Sakakibara H."/>
            <person name="Demura T."/>
            <person name="Yamaguchi S."/>
            <person name="Yoneyama K."/>
            <person name="Manabe R.I."/>
            <person name="Nelson D.C."/>
            <person name="Schulman A.H."/>
            <person name="Timko M.P."/>
            <person name="dePamphilis C.W."/>
            <person name="Choi D."/>
            <person name="Shirasu K."/>
        </authorList>
    </citation>
    <scope>NUCLEOTIDE SEQUENCE [LARGE SCALE GENOMIC DNA]</scope>
    <source>
        <strain evidence="4">cv. UVA1</strain>
    </source>
</reference>
<dbReference type="Proteomes" id="UP000325081">
    <property type="component" value="Unassembled WGS sequence"/>
</dbReference>
<evidence type="ECO:0000313" key="3">
    <source>
        <dbReference type="EMBL" id="GER30058.1"/>
    </source>
</evidence>
<dbReference type="EMBL" id="BKCP01004294">
    <property type="protein sequence ID" value="GER30058.1"/>
    <property type="molecule type" value="Genomic_DNA"/>
</dbReference>
<evidence type="ECO:0000256" key="1">
    <source>
        <dbReference type="SAM" id="Coils"/>
    </source>
</evidence>
<proteinExistence type="predicted"/>
<organism evidence="3 4">
    <name type="scientific">Striga asiatica</name>
    <name type="common">Asiatic witchweed</name>
    <name type="synonym">Buchnera asiatica</name>
    <dbReference type="NCBI Taxonomy" id="4170"/>
    <lineage>
        <taxon>Eukaryota</taxon>
        <taxon>Viridiplantae</taxon>
        <taxon>Streptophyta</taxon>
        <taxon>Embryophyta</taxon>
        <taxon>Tracheophyta</taxon>
        <taxon>Spermatophyta</taxon>
        <taxon>Magnoliopsida</taxon>
        <taxon>eudicotyledons</taxon>
        <taxon>Gunneridae</taxon>
        <taxon>Pentapetalae</taxon>
        <taxon>asterids</taxon>
        <taxon>lamiids</taxon>
        <taxon>Lamiales</taxon>
        <taxon>Orobanchaceae</taxon>
        <taxon>Buchnereae</taxon>
        <taxon>Striga</taxon>
    </lineage>
</organism>
<sequence>MEWTETGNGRIPGNRKEAGDRENRQPNAEVGVGGRGLRRAASFNSETGRSESEATKKTKGQRGRGSEGCVRRLCRLGVQNRGEEKAKMTEKLKDKEKEGERWTAGISNLTEISQNIDSLQRLLIKKAVYVDGETFAKASLSSQQARTIKVLEQRVETLERELDAAISAAARARTEKRQAEASQKAAELRALEITRELENTTKVFGLHMEELRAKQEEISKRDKEIKLLEAIIQTLGGRESLST</sequence>
<dbReference type="AlphaFoldDB" id="A0A5A7PC27"/>
<dbReference type="PANTHER" id="PTHR36080">
    <property type="entry name" value="DBJ|BAA96220.1"/>
    <property type="match status" value="1"/>
</dbReference>
<evidence type="ECO:0000313" key="4">
    <source>
        <dbReference type="Proteomes" id="UP000325081"/>
    </source>
</evidence>
<keyword evidence="1" id="KW-0175">Coiled coil</keyword>
<feature type="coiled-coil region" evidence="1">
    <location>
        <begin position="141"/>
        <end position="191"/>
    </location>
</feature>
<protein>
    <submittedName>
        <fullName evidence="3">Uncharacterized protein</fullName>
    </submittedName>
</protein>
<feature type="region of interest" description="Disordered" evidence="2">
    <location>
        <begin position="1"/>
        <end position="68"/>
    </location>
</feature>
<dbReference type="OrthoDB" id="1930465at2759"/>
<comment type="caution">
    <text evidence="3">The sequence shown here is derived from an EMBL/GenBank/DDBJ whole genome shotgun (WGS) entry which is preliminary data.</text>
</comment>
<evidence type="ECO:0000256" key="2">
    <source>
        <dbReference type="SAM" id="MobiDB-lite"/>
    </source>
</evidence>
<gene>
    <name evidence="3" type="ORF">STAS_05963</name>
</gene>
<dbReference type="PANTHER" id="PTHR36080:SF1">
    <property type="entry name" value="DBJ|BAA96220.1"/>
    <property type="match status" value="1"/>
</dbReference>
<name>A0A5A7PC27_STRAF</name>